<accession>A0A4U1CP59</accession>
<dbReference type="EMBL" id="SWBQ01000001">
    <property type="protein sequence ID" value="TKC09263.1"/>
    <property type="molecule type" value="Genomic_DNA"/>
</dbReference>
<dbReference type="RefSeq" id="WP_136834675.1">
    <property type="nucleotide sequence ID" value="NZ_SWBQ01000001.1"/>
</dbReference>
<dbReference type="Proteomes" id="UP000307244">
    <property type="component" value="Unassembled WGS sequence"/>
</dbReference>
<keyword evidence="2" id="KW-1133">Transmembrane helix</keyword>
<feature type="compositionally biased region" description="Basic and acidic residues" evidence="1">
    <location>
        <begin position="8"/>
        <end position="43"/>
    </location>
</feature>
<keyword evidence="4" id="KW-1185">Reference proteome</keyword>
<gene>
    <name evidence="3" type="ORF">FA047_04005</name>
</gene>
<evidence type="ECO:0000256" key="2">
    <source>
        <dbReference type="SAM" id="Phobius"/>
    </source>
</evidence>
<evidence type="ECO:0000256" key="1">
    <source>
        <dbReference type="SAM" id="MobiDB-lite"/>
    </source>
</evidence>
<comment type="caution">
    <text evidence="3">The sequence shown here is derived from an EMBL/GenBank/DDBJ whole genome shotgun (WGS) entry which is preliminary data.</text>
</comment>
<keyword evidence="2" id="KW-0812">Transmembrane</keyword>
<reference evidence="3 4" key="1">
    <citation type="submission" date="2019-04" db="EMBL/GenBank/DDBJ databases">
        <title>Pedobacter sp. RP-3-15 sp. nov., isolated from Arctic soil.</title>
        <authorList>
            <person name="Dahal R.H."/>
            <person name="Kim D.-U."/>
        </authorList>
    </citation>
    <scope>NUCLEOTIDE SEQUENCE [LARGE SCALE GENOMIC DNA]</scope>
    <source>
        <strain evidence="3 4">RP-3-15</strain>
    </source>
</reference>
<feature type="transmembrane region" description="Helical" evidence="2">
    <location>
        <begin position="62"/>
        <end position="81"/>
    </location>
</feature>
<sequence>MENQNNNPEDHNDSIENIEARHAEDPNKPHKPIEHNYAKHEADPGPSPQAVEEYNDRGAGPVMKWLIPVLIVILLICWFIFRK</sequence>
<evidence type="ECO:0000313" key="4">
    <source>
        <dbReference type="Proteomes" id="UP000307244"/>
    </source>
</evidence>
<protein>
    <submittedName>
        <fullName evidence="3">Uncharacterized protein</fullName>
    </submittedName>
</protein>
<keyword evidence="2" id="KW-0472">Membrane</keyword>
<name>A0A4U1CP59_9SPHI</name>
<feature type="region of interest" description="Disordered" evidence="1">
    <location>
        <begin position="1"/>
        <end position="53"/>
    </location>
</feature>
<proteinExistence type="predicted"/>
<dbReference type="OrthoDB" id="770939at2"/>
<dbReference type="AlphaFoldDB" id="A0A4U1CP59"/>
<evidence type="ECO:0000313" key="3">
    <source>
        <dbReference type="EMBL" id="TKC09263.1"/>
    </source>
</evidence>
<organism evidence="3 4">
    <name type="scientific">Pedobacter frigoris</name>
    <dbReference type="NCBI Taxonomy" id="2571272"/>
    <lineage>
        <taxon>Bacteria</taxon>
        <taxon>Pseudomonadati</taxon>
        <taxon>Bacteroidota</taxon>
        <taxon>Sphingobacteriia</taxon>
        <taxon>Sphingobacteriales</taxon>
        <taxon>Sphingobacteriaceae</taxon>
        <taxon>Pedobacter</taxon>
    </lineage>
</organism>